<feature type="chain" id="PRO_5038046296" evidence="2">
    <location>
        <begin position="20"/>
        <end position="387"/>
    </location>
</feature>
<dbReference type="RefSeq" id="WP_189567735.1">
    <property type="nucleotide sequence ID" value="NZ_BMXI01000003.1"/>
</dbReference>
<keyword evidence="1" id="KW-0472">Membrane</keyword>
<dbReference type="AlphaFoldDB" id="A0A918WI40"/>
<keyword evidence="4" id="KW-1185">Reference proteome</keyword>
<feature type="transmembrane region" description="Helical" evidence="1">
    <location>
        <begin position="353"/>
        <end position="374"/>
    </location>
</feature>
<keyword evidence="1" id="KW-0812">Transmembrane</keyword>
<feature type="signal peptide" evidence="2">
    <location>
        <begin position="1"/>
        <end position="19"/>
    </location>
</feature>
<keyword evidence="2" id="KW-0732">Signal</keyword>
<reference evidence="3" key="2">
    <citation type="submission" date="2020-09" db="EMBL/GenBank/DDBJ databases">
        <authorList>
            <person name="Sun Q."/>
            <person name="Kim S."/>
        </authorList>
    </citation>
    <scope>NUCLEOTIDE SEQUENCE</scope>
    <source>
        <strain evidence="3">KCTC 12988</strain>
    </source>
</reference>
<evidence type="ECO:0000256" key="2">
    <source>
        <dbReference type="SAM" id="SignalP"/>
    </source>
</evidence>
<keyword evidence="1" id="KW-1133">Transmembrane helix</keyword>
<protein>
    <submittedName>
        <fullName evidence="3">Uncharacterized protein</fullName>
    </submittedName>
</protein>
<evidence type="ECO:0000256" key="1">
    <source>
        <dbReference type="SAM" id="Phobius"/>
    </source>
</evidence>
<dbReference type="Proteomes" id="UP000644507">
    <property type="component" value="Unassembled WGS sequence"/>
</dbReference>
<comment type="caution">
    <text evidence="3">The sequence shown here is derived from an EMBL/GenBank/DDBJ whole genome shotgun (WGS) entry which is preliminary data.</text>
</comment>
<name>A0A918WI40_9BACT</name>
<dbReference type="EMBL" id="BMXI01000003">
    <property type="protein sequence ID" value="GHC45766.1"/>
    <property type="molecule type" value="Genomic_DNA"/>
</dbReference>
<evidence type="ECO:0000313" key="3">
    <source>
        <dbReference type="EMBL" id="GHC45766.1"/>
    </source>
</evidence>
<sequence length="387" mass="44127">MRKFLVALLVMALPLQACLWDRDTIREELAGNMGAVKTIVGWFNRYPPLYYEMRLQRVTEELLENPGKASLYDDAAVACDRRGNPTEAIAWMAKKEQFAEEEKVAEGEPGTRYKTLANLGTFHAHRWIQETKAGKNPDRADLEIAIELVRQAIEENPAAHFNREKYQLLLLEWLNGEKNIFSELQQKAAPRIQLNQEGRDLTDLDQGLLGLIRLGAAWESPDVFYFLQNTYACKQMEHPRLLANLRVAELVAGGGTFLSPDTKPLFTDPAEALPPFNTRLENWRIPATLEYYEKARVAVEERDTQLSSFLEGRLASGRHPDTDPDFWKGWAEPEFPELPEDPLFEEFRSLNGFASLLLVAIGLLLCALLAILVYRLTKLTKRKNRVV</sequence>
<proteinExistence type="predicted"/>
<evidence type="ECO:0000313" key="4">
    <source>
        <dbReference type="Proteomes" id="UP000644507"/>
    </source>
</evidence>
<accession>A0A918WI40</accession>
<reference evidence="3" key="1">
    <citation type="journal article" date="2014" name="Int. J. Syst. Evol. Microbiol.">
        <title>Complete genome sequence of Corynebacterium casei LMG S-19264T (=DSM 44701T), isolated from a smear-ripened cheese.</title>
        <authorList>
            <consortium name="US DOE Joint Genome Institute (JGI-PGF)"/>
            <person name="Walter F."/>
            <person name="Albersmeier A."/>
            <person name="Kalinowski J."/>
            <person name="Ruckert C."/>
        </authorList>
    </citation>
    <scope>NUCLEOTIDE SEQUENCE</scope>
    <source>
        <strain evidence="3">KCTC 12988</strain>
    </source>
</reference>
<organism evidence="3 4">
    <name type="scientific">Roseibacillus persicicus</name>
    <dbReference type="NCBI Taxonomy" id="454148"/>
    <lineage>
        <taxon>Bacteria</taxon>
        <taxon>Pseudomonadati</taxon>
        <taxon>Verrucomicrobiota</taxon>
        <taxon>Verrucomicrobiia</taxon>
        <taxon>Verrucomicrobiales</taxon>
        <taxon>Verrucomicrobiaceae</taxon>
        <taxon>Roseibacillus</taxon>
    </lineage>
</organism>
<gene>
    <name evidence="3" type="ORF">GCM10007100_08980</name>
</gene>